<dbReference type="Gene3D" id="2.130.10.130">
    <property type="entry name" value="Integrin alpha, N-terminal"/>
    <property type="match status" value="2"/>
</dbReference>
<dbReference type="InterPro" id="IPR050708">
    <property type="entry name" value="T6SS_VgrG/RHS"/>
</dbReference>
<feature type="region of interest" description="Disordered" evidence="1">
    <location>
        <begin position="1853"/>
        <end position="1885"/>
    </location>
</feature>
<dbReference type="NCBIfam" id="TIGR03696">
    <property type="entry name" value="Rhs_assc_core"/>
    <property type="match status" value="1"/>
</dbReference>
<reference evidence="3 4" key="1">
    <citation type="journal article" date="2019" name="Int. J. Syst. Evol. Microbiol.">
        <title>The Global Catalogue of Microorganisms (GCM) 10K type strain sequencing project: providing services to taxonomists for standard genome sequencing and annotation.</title>
        <authorList>
            <consortium name="The Broad Institute Genomics Platform"/>
            <consortium name="The Broad Institute Genome Sequencing Center for Infectious Disease"/>
            <person name="Wu L."/>
            <person name="Ma J."/>
        </authorList>
    </citation>
    <scope>NUCLEOTIDE SEQUENCE [LARGE SCALE GENOMIC DNA]</scope>
    <source>
        <strain evidence="3 4">JCM 15421</strain>
    </source>
</reference>
<dbReference type="Pfam" id="PF05593">
    <property type="entry name" value="RHS_repeat"/>
    <property type="match status" value="1"/>
</dbReference>
<organism evidence="3 4">
    <name type="scientific">Dokdonella soli</name>
    <dbReference type="NCBI Taxonomy" id="529810"/>
    <lineage>
        <taxon>Bacteria</taxon>
        <taxon>Pseudomonadati</taxon>
        <taxon>Pseudomonadota</taxon>
        <taxon>Gammaproteobacteria</taxon>
        <taxon>Lysobacterales</taxon>
        <taxon>Rhodanobacteraceae</taxon>
        <taxon>Dokdonella</taxon>
    </lineage>
</organism>
<feature type="region of interest" description="Disordered" evidence="1">
    <location>
        <begin position="2424"/>
        <end position="2461"/>
    </location>
</feature>
<dbReference type="Pfam" id="PF24691">
    <property type="entry name" value="TreTu_C"/>
    <property type="match status" value="1"/>
</dbReference>
<dbReference type="InterPro" id="IPR022045">
    <property type="entry name" value="TcdB_toxin_mid/N"/>
</dbReference>
<evidence type="ECO:0000313" key="3">
    <source>
        <dbReference type="EMBL" id="GAA0718487.1"/>
    </source>
</evidence>
<dbReference type="EMBL" id="BAAAEU010000022">
    <property type="protein sequence ID" value="GAA0718487.1"/>
    <property type="molecule type" value="Genomic_DNA"/>
</dbReference>
<dbReference type="Proteomes" id="UP001501523">
    <property type="component" value="Unassembled WGS sequence"/>
</dbReference>
<dbReference type="InterPro" id="IPR057938">
    <property type="entry name" value="TreTu_C"/>
</dbReference>
<dbReference type="PROSITE" id="PS50853">
    <property type="entry name" value="FN3"/>
    <property type="match status" value="2"/>
</dbReference>
<dbReference type="InterPro" id="IPR006530">
    <property type="entry name" value="YD"/>
</dbReference>
<dbReference type="SUPFAM" id="SSF69318">
    <property type="entry name" value="Integrin alpha N-terminal domain"/>
    <property type="match status" value="1"/>
</dbReference>
<name>A0ABN1IPJ8_9GAMM</name>
<evidence type="ECO:0000259" key="2">
    <source>
        <dbReference type="PROSITE" id="PS50853"/>
    </source>
</evidence>
<feature type="domain" description="Fibronectin type-III" evidence="2">
    <location>
        <begin position="1871"/>
        <end position="1959"/>
    </location>
</feature>
<dbReference type="PANTHER" id="PTHR32305:SF15">
    <property type="entry name" value="PROTEIN RHSA-RELATED"/>
    <property type="match status" value="1"/>
</dbReference>
<dbReference type="InterPro" id="IPR003961">
    <property type="entry name" value="FN3_dom"/>
</dbReference>
<sequence length="2647" mass="278560">MPVIPNITFLLQMAPDRTVQSAVDLTGTPFSGSPSGYVDIDGDGRAKLIEWPASGADQHLSFGVWKNPRGTPLSAISGLGTDPQQNFTVLFQSVLSNIPAVPGQHAQTSSSGSRPYFFAADVDGDGKTDIIVVQPAPTTPFPAGCGAGDAEGAQDGVFVYRNTMTTTLANQPASTMFAVPSGPLFCLSRTISNTTNGTHYHEQSIDHIADFDGNGLPDFYLVYGGNDSQTGAFAGIQTTQRSGNTLSTTLLAPLSCDGSAADECSWPQNGYVAHWMDVNGDGLEDFVIARPAATSTWHVRLNQGGVLGPDIDTGSSEGLKTYSTPSGTGYAFRYANSLGTMDVDGDGKPDLLIPSKAQGFALKMCTIQTVPLITKTNDTQPVCPEAQGPNGIVSSAPASVASPPICAAWACPLDVEADAMTLPKNSQEMQSYGYSHQWGSASAPLLPAIPTTRAGQGADKSVYHLAMLKFVQTGPSAITVRLVETPLVSSLQDPGNFAAGEDLFGDGLGDLVNTIGCISRQTQYPENTPKTPITVNDCAAVNDGINGPTTLTDGPNNTAGTPAAYFETNLVLYGSLNQGVATSSLAPGPVHLPPPSIDPMPGPVVSSAVAPTPKPPTVVTAPPLLPDLLASVTNGVGDDARWTYAPLAQPLNQHGIPLYSFRPPGGISYADTHHYYFTSSMPVVTGMTQNNGIGGETGFRSAWYGYSEAMYNHLGRGFQGFRTITEQTNATDTGRQVRTTTTYSQKFPLTGKVEKVERSVPAGTVFERETDTWICGLADRSACPYSDGLSFANAPFAPVLDKRRIDRFDLNSGLALSHTETVNAASPTVLPSASGWDANGNLVNQVVTSKDDGADGFVSHTVTKTNTYDPADTTNWWLDKLNRNVTTTAITYASAHPFPGGGDPPTRTVTTTFQWNSDRTPLSRTVQPGDPTQQLTLTYGYPTPSYGLPTSTSISGALVAPSPRTTNFSYTSDGQNASPDGYFVLTTTNAANHVTTTQHSTLDGQVTKLIDPNNLTTVNGYDALGHRTGTDYKDANGAALRPSASYSYARCSGGPSSSCAGGGMYGEDGNQAHAAWSLSRVQAGYPTTVDWFDALGRTIKHVESGFDGTAIETFKEYDEMNAVVWQSTPFLFGTSGDLTGWTYDRLNRPLGKNAPGNDADRIDTSYTYTGATTAIKVRGHSVSSTCSSSTNLCMDMSRSYDVLGRLEKTVQNNGGTQSYATTNYWYDGAGNPLIVAGPDCNPASATCGVTAAYNDVGQRTQMSDPDAGTWNFTYDALGEVLRQTDARGVYTDHTYDALGRLIKRTATNSAATAPNPQVIRDNWGYDPSGPSGGNGLLGYARRSTGQSTTSLLTPIWNETNSYDAATKRLMTIQSTLDGQTQPWVTSVAYDPTYGYEQKVTYPSGLAVTKGYTGHGELRQLSNDASNTIYWTATAQDAWGNLTSETYTGNITGSHVSSPGTGQITQKKWTNGTAAVDEWDYIYDTFGNVKTQSRSISGGTATMESYTYDGLQRLTQAARANVSSNPPAVSYNYTASGNLDFKSDFSTAVTGAYQYGTNSCGPHAVSQVARSTGSQTYVCDANGNVVGGSTLSAAYDFNNQPWQVTRARAGAAQFEYTANGDVFKEQASSHTTLFGPRGYEESTPSGGQFTQRHELGPVLVLRQGGTDTVQAVLRDRLGSQVLLTTGGGGGLAAPTLSIAPSPSLDGHYTVTWIGGVSGSTYVLKEYANGVERTVYTGSLTSWSAVRPVGIYAYYVEACNGACSPFSATVTEYVTPNAPASPSTSPNPSPTGAFIVTWGPVNGATSYLLEEQVGSGSWVGVSSGSPATSWPTSGRANGTYVYRVHACITPTACSAPSAASPTETVQTSSVPSPPASISVAPNPSTDGSYTVTWSAPSTATSYTLQEFAGGNWSPVPNITGASRSFSLRSNGTYGYRAQACNANGCSDYSPTATETVNIPAPPSPPSWISASPNPSTDGNYTVTWGAVLGTGITYQLEESLVPSNIWVPIPTALTGTSWSPPSAKTDGTWGYRVKACQNGVCGLYSDGYPEVVAHAPDVPSGLKVTPYPSTGHFTVSWAPSATATYYWLEEQVNGGAWAQVTNPDPYSAQTSYLADRGSGSYAYHVKACSLTTTSGLRCSAFTADVTEVVQGSARPLEPASISTDPALACTTPQCTYTISWAPVAGAQTYELHTTTDVTGIDMIDSLDASITSKGYPWKPGKGNASVLYSHEVRACVGVDPTKLCSPYRGPVVIDVGQRLIAPGRPQLAPPATAYDAFGAARNGDFSDRANGTLNLLPGTLRGFTGHNHVDDVWLIHMNGRIYDYQLGRFLSVDPIIQNPANSQSLNPYSYILNNPLAGKDPTGYATCDVSQTVGSGAGECKLDSGSDNKVFDGDKYLGKITADKGGVATSFTATKEGFSYQDAHKANGANVGQTPTGEPARSADQQGGISTRPTSTVSDATQHLPYGLGVDPYSDLNLDQQAARWMAPGVGFAQCATGDVACSGQETAKQAAIGAGQLVIGKAASYLFGKVGAWWAGSGAEALDVAGQATSRVGRWMSPEELGKMQQTGTVQEGSGGMTRVANPASPNTYRNAPSGDVYVEFNVPSNRVLPHSNGTGRIPGPNSPDARVPGRNPADYAMPPATNIKDFP</sequence>
<accession>A0ABN1IPJ8</accession>
<dbReference type="CDD" id="cd00063">
    <property type="entry name" value="FN3"/>
    <property type="match status" value="1"/>
</dbReference>
<keyword evidence="4" id="KW-1185">Reference proteome</keyword>
<dbReference type="InterPro" id="IPR036116">
    <property type="entry name" value="FN3_sf"/>
</dbReference>
<dbReference type="InterPro" id="IPR031325">
    <property type="entry name" value="RHS_repeat"/>
</dbReference>
<dbReference type="InterPro" id="IPR013783">
    <property type="entry name" value="Ig-like_fold"/>
</dbReference>
<dbReference type="SUPFAM" id="SSF49265">
    <property type="entry name" value="Fibronectin type III"/>
    <property type="match status" value="1"/>
</dbReference>
<feature type="compositionally biased region" description="Polar residues" evidence="1">
    <location>
        <begin position="2441"/>
        <end position="2459"/>
    </location>
</feature>
<feature type="compositionally biased region" description="Low complexity" evidence="1">
    <location>
        <begin position="1873"/>
        <end position="1882"/>
    </location>
</feature>
<proteinExistence type="predicted"/>
<evidence type="ECO:0000313" key="4">
    <source>
        <dbReference type="Proteomes" id="UP001501523"/>
    </source>
</evidence>
<dbReference type="Gene3D" id="2.60.40.10">
    <property type="entry name" value="Immunoglobulins"/>
    <property type="match status" value="5"/>
</dbReference>
<dbReference type="NCBIfam" id="TIGR01643">
    <property type="entry name" value="YD_repeat_2x"/>
    <property type="match status" value="2"/>
</dbReference>
<dbReference type="PANTHER" id="PTHR32305">
    <property type="match status" value="1"/>
</dbReference>
<gene>
    <name evidence="3" type="ORF">GCM10009105_26140</name>
</gene>
<protein>
    <recommendedName>
        <fullName evidence="2">Fibronectin type-III domain-containing protein</fullName>
    </recommendedName>
</protein>
<dbReference type="InterPro" id="IPR028994">
    <property type="entry name" value="Integrin_alpha_N"/>
</dbReference>
<feature type="region of interest" description="Disordered" evidence="1">
    <location>
        <begin position="2608"/>
        <end position="2647"/>
    </location>
</feature>
<evidence type="ECO:0000256" key="1">
    <source>
        <dbReference type="SAM" id="MobiDB-lite"/>
    </source>
</evidence>
<dbReference type="InterPro" id="IPR022385">
    <property type="entry name" value="Rhs_assc_core"/>
</dbReference>
<dbReference type="Pfam" id="PF12256">
    <property type="entry name" value="TcdB_toxin_midN"/>
    <property type="match status" value="1"/>
</dbReference>
<dbReference type="Gene3D" id="2.180.10.10">
    <property type="entry name" value="RHS repeat-associated core"/>
    <property type="match status" value="2"/>
</dbReference>
<dbReference type="SMART" id="SM00060">
    <property type="entry name" value="FN3"/>
    <property type="match status" value="2"/>
</dbReference>
<feature type="domain" description="Fibronectin type-III" evidence="2">
    <location>
        <begin position="1776"/>
        <end position="1865"/>
    </location>
</feature>
<comment type="caution">
    <text evidence="3">The sequence shown here is derived from an EMBL/GenBank/DDBJ whole genome shotgun (WGS) entry which is preliminary data.</text>
</comment>